<dbReference type="AlphaFoldDB" id="A0A0G4K0B3"/>
<sequence length="65" mass="7317">MKKNEKSFLPMFCVVKIEKIENDYFHYIDNIPTNLLHGLAAPIAFEHRPTGKLCCVVPCASVALP</sequence>
<dbReference type="STRING" id="1109412.BN1221_03915c"/>
<accession>A0A0G4K0B3</accession>
<keyword evidence="2" id="KW-1185">Reference proteome</keyword>
<proteinExistence type="predicted"/>
<reference evidence="2" key="1">
    <citation type="submission" date="2015-01" db="EMBL/GenBank/DDBJ databases">
        <authorList>
            <person name="Paterson Steve"/>
        </authorList>
    </citation>
    <scope>NUCLEOTIDE SEQUENCE [LARGE SCALE GENOMIC DNA]</scope>
    <source>
        <strain evidence="2">OBR1</strain>
    </source>
</reference>
<gene>
    <name evidence="1" type="ORF">BN1221_03915c</name>
</gene>
<organism evidence="1 2">
    <name type="scientific">Brenneria goodwinii</name>
    <dbReference type="NCBI Taxonomy" id="1109412"/>
    <lineage>
        <taxon>Bacteria</taxon>
        <taxon>Pseudomonadati</taxon>
        <taxon>Pseudomonadota</taxon>
        <taxon>Gammaproteobacteria</taxon>
        <taxon>Enterobacterales</taxon>
        <taxon>Pectobacteriaceae</taxon>
        <taxon>Brenneria</taxon>
    </lineage>
</organism>
<dbReference type="EMBL" id="CGIG01000001">
    <property type="protein sequence ID" value="CPR19713.1"/>
    <property type="molecule type" value="Genomic_DNA"/>
</dbReference>
<evidence type="ECO:0000313" key="1">
    <source>
        <dbReference type="EMBL" id="CPR19713.1"/>
    </source>
</evidence>
<name>A0A0G4K0B3_9GAMM</name>
<protein>
    <submittedName>
        <fullName evidence="1">Uncharacterized protein</fullName>
    </submittedName>
</protein>
<dbReference type="RefSeq" id="WP_156186760.1">
    <property type="nucleotide sequence ID" value="NZ_CGIG01000001.1"/>
</dbReference>
<evidence type="ECO:0000313" key="2">
    <source>
        <dbReference type="Proteomes" id="UP000044377"/>
    </source>
</evidence>
<dbReference type="Proteomes" id="UP000044377">
    <property type="component" value="Unassembled WGS sequence"/>
</dbReference>